<name>A0A066ZC64_9ACTN</name>
<feature type="region of interest" description="Disordered" evidence="1">
    <location>
        <begin position="1"/>
        <end position="65"/>
    </location>
</feature>
<dbReference type="PANTHER" id="PTHR35525:SF3">
    <property type="entry name" value="BLL6575 PROTEIN"/>
    <property type="match status" value="1"/>
</dbReference>
<keyword evidence="4" id="KW-1185">Reference proteome</keyword>
<dbReference type="Pfam" id="PF11706">
    <property type="entry name" value="zf-CGNR"/>
    <property type="match status" value="1"/>
</dbReference>
<dbReference type="AlphaFoldDB" id="A0A066ZC64"/>
<dbReference type="HOGENOM" id="CLU_936207_0_0_11"/>
<proteinExistence type="predicted"/>
<dbReference type="InterPro" id="IPR021005">
    <property type="entry name" value="Znf_CGNR"/>
</dbReference>
<evidence type="ECO:0000313" key="3">
    <source>
        <dbReference type="EMBL" id="KDN87695.1"/>
    </source>
</evidence>
<dbReference type="Proteomes" id="UP000027178">
    <property type="component" value="Unassembled WGS sequence"/>
</dbReference>
<dbReference type="InterPro" id="IPR023286">
    <property type="entry name" value="ABATE_dom_sf"/>
</dbReference>
<accession>A0A066ZC64</accession>
<dbReference type="PANTHER" id="PTHR35525">
    <property type="entry name" value="BLL6575 PROTEIN"/>
    <property type="match status" value="1"/>
</dbReference>
<evidence type="ECO:0000313" key="4">
    <source>
        <dbReference type="Proteomes" id="UP000027178"/>
    </source>
</evidence>
<dbReference type="Gene3D" id="1.10.3300.10">
    <property type="entry name" value="Jann2411-like domain"/>
    <property type="match status" value="1"/>
</dbReference>
<evidence type="ECO:0000259" key="2">
    <source>
        <dbReference type="Pfam" id="PF11706"/>
    </source>
</evidence>
<evidence type="ECO:0000256" key="1">
    <source>
        <dbReference type="SAM" id="MobiDB-lite"/>
    </source>
</evidence>
<feature type="compositionally biased region" description="Basic residues" evidence="1">
    <location>
        <begin position="32"/>
        <end position="42"/>
    </location>
</feature>
<feature type="domain" description="Zinc finger CGNR" evidence="2">
    <location>
        <begin position="250"/>
        <end position="293"/>
    </location>
</feature>
<dbReference type="EMBL" id="JNBY01000020">
    <property type="protein sequence ID" value="KDN87695.1"/>
    <property type="molecule type" value="Genomic_DNA"/>
</dbReference>
<dbReference type="Pfam" id="PF07336">
    <property type="entry name" value="ABATE"/>
    <property type="match status" value="1"/>
</dbReference>
<dbReference type="PATRIC" id="fig|1348663.4.peg.520"/>
<protein>
    <recommendedName>
        <fullName evidence="2">Zinc finger CGNR domain-containing protein</fullName>
    </recommendedName>
</protein>
<sequence>MIDALRATADLRSRGGPPLRPRPPERLSGRCLQRRHRRRRPPRPPPLPGHGEQGDRGGCGGADAPEAVVARPRNNRLGVVASVLRLPARAVTGYIGYMDPAPTRGLTLYSRSGVAYRFDPGALCLELLTTGGPGPYRRYEALREPADLAAWAERSRLTPTPVLEISEAEVEDARGLRDALFRVVIAHTRGEPSSPGDLETINHAAARPDLVPAIAPTLERQWAGTPTGTHLLTAVARDAVELLTGPFAHRIRSCAAEDCHLLYVDTSRPGRRRWCSMEHCGNLHKVRALRARHSEEG</sequence>
<organism evidence="3 4">
    <name type="scientific">Kitasatospora cheerisanensis KCTC 2395</name>
    <dbReference type="NCBI Taxonomy" id="1348663"/>
    <lineage>
        <taxon>Bacteria</taxon>
        <taxon>Bacillati</taxon>
        <taxon>Actinomycetota</taxon>
        <taxon>Actinomycetes</taxon>
        <taxon>Kitasatosporales</taxon>
        <taxon>Streptomycetaceae</taxon>
        <taxon>Kitasatospora</taxon>
    </lineage>
</organism>
<gene>
    <name evidence="3" type="ORF">KCH_05500</name>
</gene>
<reference evidence="3 4" key="1">
    <citation type="submission" date="2014-05" db="EMBL/GenBank/DDBJ databases">
        <title>Draft Genome Sequence of Kitasatospora cheerisanensis KCTC 2395.</title>
        <authorList>
            <person name="Nam D.H."/>
        </authorList>
    </citation>
    <scope>NUCLEOTIDE SEQUENCE [LARGE SCALE GENOMIC DNA]</scope>
    <source>
        <strain evidence="3 4">KCTC 2395</strain>
    </source>
</reference>
<dbReference type="InterPro" id="IPR010852">
    <property type="entry name" value="ABATE"/>
</dbReference>
<dbReference type="SUPFAM" id="SSF160904">
    <property type="entry name" value="Jann2411-like"/>
    <property type="match status" value="1"/>
</dbReference>
<comment type="caution">
    <text evidence="3">The sequence shown here is derived from an EMBL/GenBank/DDBJ whole genome shotgun (WGS) entry which is preliminary data.</text>
</comment>
<dbReference type="eggNOG" id="COG5516">
    <property type="taxonomic scope" value="Bacteria"/>
</dbReference>